<evidence type="ECO:0000256" key="2">
    <source>
        <dbReference type="ARBA" id="ARBA00023067"/>
    </source>
</evidence>
<dbReference type="OrthoDB" id="9799835at2"/>
<dbReference type="GO" id="GO:0030261">
    <property type="term" value="P:chromosome condensation"/>
    <property type="evidence" value="ECO:0007669"/>
    <property type="project" value="UniProtKB-KW"/>
</dbReference>
<dbReference type="GO" id="GO:0006270">
    <property type="term" value="P:DNA replication initiation"/>
    <property type="evidence" value="ECO:0007669"/>
    <property type="project" value="UniProtKB-ARBA"/>
</dbReference>
<evidence type="ECO:0000256" key="4">
    <source>
        <dbReference type="RuleBase" id="RU003939"/>
    </source>
</evidence>
<evidence type="ECO:0000313" key="6">
    <source>
        <dbReference type="Proteomes" id="UP000248132"/>
    </source>
</evidence>
<keyword evidence="2" id="KW-0226">DNA condensation</keyword>
<comment type="caution">
    <text evidence="5">The sequence shown here is derived from an EMBL/GenBank/DDBJ whole genome shotgun (WGS) entry which is preliminary data.</text>
</comment>
<dbReference type="EMBL" id="QKMR01000007">
    <property type="protein sequence ID" value="PYG88262.1"/>
    <property type="molecule type" value="Genomic_DNA"/>
</dbReference>
<dbReference type="FunFam" id="4.10.520.10:FF:000001">
    <property type="entry name" value="DNA-binding protein HU"/>
    <property type="match status" value="1"/>
</dbReference>
<dbReference type="SMART" id="SM00411">
    <property type="entry name" value="BHL"/>
    <property type="match status" value="1"/>
</dbReference>
<dbReference type="SUPFAM" id="SSF47729">
    <property type="entry name" value="IHF-like DNA-binding proteins"/>
    <property type="match status" value="1"/>
</dbReference>
<keyword evidence="6" id="KW-1185">Reference proteome</keyword>
<dbReference type="GO" id="GO:1990103">
    <property type="term" value="C:DnaA-HU complex"/>
    <property type="evidence" value="ECO:0007669"/>
    <property type="project" value="UniProtKB-ARBA"/>
</dbReference>
<gene>
    <name evidence="5" type="ORF">LY28_01604</name>
</gene>
<dbReference type="GO" id="GO:1990178">
    <property type="term" value="C:HU-DNA complex"/>
    <property type="evidence" value="ECO:0007669"/>
    <property type="project" value="UniProtKB-ARBA"/>
</dbReference>
<dbReference type="CDD" id="cd13831">
    <property type="entry name" value="HU"/>
    <property type="match status" value="1"/>
</dbReference>
<sequence length="91" mass="10077">MNKSELVDSIAEKSGLTKKDSEKALNALVESVEEALVNNDKVQLIGFGSFEVKQRAARKGRNPQTMEEIDIPESKVPTFKAGKDLKEMVNQ</sequence>
<dbReference type="GO" id="GO:0042802">
    <property type="term" value="F:identical protein binding"/>
    <property type="evidence" value="ECO:0007669"/>
    <property type="project" value="UniProtKB-ARBA"/>
</dbReference>
<comment type="similarity">
    <text evidence="1 4">Belongs to the bacterial histone-like protein family.</text>
</comment>
<dbReference type="RefSeq" id="WP_110461640.1">
    <property type="nucleotide sequence ID" value="NZ_QKMR01000007.1"/>
</dbReference>
<keyword evidence="3 5" id="KW-0238">DNA-binding</keyword>
<dbReference type="Gene3D" id="4.10.520.10">
    <property type="entry name" value="IHF-like DNA-binding proteins"/>
    <property type="match status" value="1"/>
</dbReference>
<dbReference type="PANTHER" id="PTHR33175">
    <property type="entry name" value="DNA-BINDING PROTEIN HU"/>
    <property type="match status" value="1"/>
</dbReference>
<dbReference type="InterPro" id="IPR010992">
    <property type="entry name" value="IHF-like_DNA-bd_dom_sf"/>
</dbReference>
<proteinExistence type="inferred from homology"/>
<dbReference type="GO" id="GO:0003677">
    <property type="term" value="F:DNA binding"/>
    <property type="evidence" value="ECO:0007669"/>
    <property type="project" value="UniProtKB-KW"/>
</dbReference>
<organism evidence="5 6">
    <name type="scientific">Ruminiclostridium sufflavum DSM 19573</name>
    <dbReference type="NCBI Taxonomy" id="1121337"/>
    <lineage>
        <taxon>Bacteria</taxon>
        <taxon>Bacillati</taxon>
        <taxon>Bacillota</taxon>
        <taxon>Clostridia</taxon>
        <taxon>Eubacteriales</taxon>
        <taxon>Oscillospiraceae</taxon>
        <taxon>Ruminiclostridium</taxon>
    </lineage>
</organism>
<evidence type="ECO:0000313" key="5">
    <source>
        <dbReference type="EMBL" id="PYG88262.1"/>
    </source>
</evidence>
<evidence type="ECO:0000256" key="3">
    <source>
        <dbReference type="ARBA" id="ARBA00023125"/>
    </source>
</evidence>
<accession>A0A318XQT9</accession>
<dbReference type="PROSITE" id="PS00045">
    <property type="entry name" value="HISTONE_LIKE"/>
    <property type="match status" value="1"/>
</dbReference>
<dbReference type="InterPro" id="IPR020816">
    <property type="entry name" value="Histone-like_DNA-bd_CS"/>
</dbReference>
<dbReference type="InterPro" id="IPR000119">
    <property type="entry name" value="Hist_DNA-bd"/>
</dbReference>
<dbReference type="GO" id="GO:0005829">
    <property type="term" value="C:cytosol"/>
    <property type="evidence" value="ECO:0007669"/>
    <property type="project" value="UniProtKB-ARBA"/>
</dbReference>
<dbReference type="PANTHER" id="PTHR33175:SF3">
    <property type="entry name" value="DNA-BINDING PROTEIN HU-BETA"/>
    <property type="match status" value="1"/>
</dbReference>
<dbReference type="GO" id="GO:0010467">
    <property type="term" value="P:gene expression"/>
    <property type="evidence" value="ECO:0007669"/>
    <property type="project" value="UniProtKB-ARBA"/>
</dbReference>
<protein>
    <submittedName>
        <fullName evidence="5">DNA-binding protein HU-beta</fullName>
    </submittedName>
</protein>
<reference evidence="5 6" key="1">
    <citation type="submission" date="2018-06" db="EMBL/GenBank/DDBJ databases">
        <title>Genomic Encyclopedia of Type Strains, Phase I: the one thousand microbial genomes (KMG-I) project.</title>
        <authorList>
            <person name="Kyrpides N."/>
        </authorList>
    </citation>
    <scope>NUCLEOTIDE SEQUENCE [LARGE SCALE GENOMIC DNA]</scope>
    <source>
        <strain evidence="5 6">DSM 19573</strain>
    </source>
</reference>
<dbReference type="PRINTS" id="PR01727">
    <property type="entry name" value="DNABINDINGHU"/>
</dbReference>
<evidence type="ECO:0000256" key="1">
    <source>
        <dbReference type="ARBA" id="ARBA00010529"/>
    </source>
</evidence>
<dbReference type="Proteomes" id="UP000248132">
    <property type="component" value="Unassembled WGS sequence"/>
</dbReference>
<dbReference type="AlphaFoldDB" id="A0A318XQT9"/>
<dbReference type="GO" id="GO:0030527">
    <property type="term" value="F:structural constituent of chromatin"/>
    <property type="evidence" value="ECO:0007669"/>
    <property type="project" value="InterPro"/>
</dbReference>
<dbReference type="Pfam" id="PF00216">
    <property type="entry name" value="Bac_DNA_binding"/>
    <property type="match status" value="1"/>
</dbReference>
<name>A0A318XQT9_9FIRM</name>